<feature type="domain" description="SpoVT-AbrB" evidence="2">
    <location>
        <begin position="5"/>
        <end position="50"/>
    </location>
</feature>
<dbReference type="PANTHER" id="PTHR36432">
    <property type="match status" value="1"/>
</dbReference>
<dbReference type="RefSeq" id="WP_194563528.1">
    <property type="nucleotide sequence ID" value="NZ_JADKPV010000007.1"/>
</dbReference>
<evidence type="ECO:0000313" key="4">
    <source>
        <dbReference type="Proteomes" id="UP000622653"/>
    </source>
</evidence>
<dbReference type="InterPro" id="IPR007159">
    <property type="entry name" value="SpoVT-AbrB_dom"/>
</dbReference>
<keyword evidence="4" id="KW-1185">Reference proteome</keyword>
<dbReference type="GO" id="GO:0003677">
    <property type="term" value="F:DNA binding"/>
    <property type="evidence" value="ECO:0007669"/>
    <property type="project" value="UniProtKB-UniRule"/>
</dbReference>
<organism evidence="3 4">
    <name type="scientific">Savagea serpentis</name>
    <dbReference type="NCBI Taxonomy" id="2785297"/>
    <lineage>
        <taxon>Bacteria</taxon>
        <taxon>Bacillati</taxon>
        <taxon>Bacillota</taxon>
        <taxon>Bacilli</taxon>
        <taxon>Bacillales</taxon>
        <taxon>Caryophanaceae</taxon>
        <taxon>Savagea</taxon>
    </lineage>
</organism>
<reference evidence="3" key="1">
    <citation type="submission" date="2020-11" db="EMBL/GenBank/DDBJ databases">
        <title>Multidrug resistant novel bacterium Savagea serpentis sp. nov., isolated from the scats of a vine snake (Ahaetulla nasuta).</title>
        <authorList>
            <person name="Venkata Ramana V."/>
            <person name="Vikas Patil S."/>
            <person name="Yogita Lugani V."/>
        </authorList>
    </citation>
    <scope>NUCLEOTIDE SEQUENCE</scope>
    <source>
        <strain evidence="3">SN6</strain>
    </source>
</reference>
<protein>
    <submittedName>
        <fullName evidence="3">AbrB/MazE/SpoVT family DNA-binding domain-containing protein</fullName>
    </submittedName>
</protein>
<dbReference type="InterPro" id="IPR052731">
    <property type="entry name" value="B_subtilis_Trans_State_Reg"/>
</dbReference>
<dbReference type="Proteomes" id="UP000622653">
    <property type="component" value="Unassembled WGS sequence"/>
</dbReference>
<proteinExistence type="predicted"/>
<dbReference type="NCBIfam" id="TIGR01439">
    <property type="entry name" value="lp_hng_hel_AbrB"/>
    <property type="match status" value="1"/>
</dbReference>
<evidence type="ECO:0000256" key="1">
    <source>
        <dbReference type="PROSITE-ProRule" id="PRU01076"/>
    </source>
</evidence>
<dbReference type="Pfam" id="PF04014">
    <property type="entry name" value="MazE_antitoxin"/>
    <property type="match status" value="1"/>
</dbReference>
<dbReference type="InterPro" id="IPR040678">
    <property type="entry name" value="AbrB_C"/>
</dbReference>
<keyword evidence="1 3" id="KW-0238">DNA-binding</keyword>
<dbReference type="Pfam" id="PF18277">
    <property type="entry name" value="AbrB_C"/>
    <property type="match status" value="1"/>
</dbReference>
<dbReference type="PANTHER" id="PTHR36432:SF4">
    <property type="entry name" value="TRANSITION STATE REGULATOR ABH-RELATED"/>
    <property type="match status" value="1"/>
</dbReference>
<name>A0A8J7GN03_9BACL</name>
<evidence type="ECO:0000259" key="2">
    <source>
        <dbReference type="PROSITE" id="PS51740"/>
    </source>
</evidence>
<comment type="caution">
    <text evidence="3">The sequence shown here is derived from an EMBL/GenBank/DDBJ whole genome shotgun (WGS) entry which is preliminary data.</text>
</comment>
<dbReference type="Gene3D" id="2.10.260.10">
    <property type="match status" value="1"/>
</dbReference>
<gene>
    <name evidence="3" type="ORF">IRY55_11810</name>
</gene>
<dbReference type="SUPFAM" id="SSF89447">
    <property type="entry name" value="AbrB/MazE/MraZ-like"/>
    <property type="match status" value="1"/>
</dbReference>
<dbReference type="PROSITE" id="PS51740">
    <property type="entry name" value="SPOVT_ABRB"/>
    <property type="match status" value="1"/>
</dbReference>
<dbReference type="AlphaFoldDB" id="A0A8J7GN03"/>
<evidence type="ECO:0000313" key="3">
    <source>
        <dbReference type="EMBL" id="MBF4502043.1"/>
    </source>
</evidence>
<dbReference type="InterPro" id="IPR037914">
    <property type="entry name" value="SpoVT-AbrB_sf"/>
</dbReference>
<dbReference type="SMART" id="SM00966">
    <property type="entry name" value="SpoVT_AbrB"/>
    <property type="match status" value="1"/>
</dbReference>
<accession>A0A8J7GN03</accession>
<dbReference type="EMBL" id="JADKPV010000007">
    <property type="protein sequence ID" value="MBF4502043.1"/>
    <property type="molecule type" value="Genomic_DNA"/>
</dbReference>
<sequence length="91" mass="10388">MRSLGIVRKVDHLGRIVIPKELRTSLHLTKGVPMEIFVEEDKVILRKYEVDEACVLTGEITPDNFELSNGMYLSPRGAQMLMDEIKEKTSK</sequence>